<organism evidence="2 3">
    <name type="scientific">Gongylonema pulchrum</name>
    <dbReference type="NCBI Taxonomy" id="637853"/>
    <lineage>
        <taxon>Eukaryota</taxon>
        <taxon>Metazoa</taxon>
        <taxon>Ecdysozoa</taxon>
        <taxon>Nematoda</taxon>
        <taxon>Chromadorea</taxon>
        <taxon>Rhabditida</taxon>
        <taxon>Spirurina</taxon>
        <taxon>Spiruromorpha</taxon>
        <taxon>Spiruroidea</taxon>
        <taxon>Gongylonematidae</taxon>
        <taxon>Gongylonema</taxon>
    </lineage>
</organism>
<feature type="region of interest" description="Disordered" evidence="1">
    <location>
        <begin position="1"/>
        <end position="31"/>
    </location>
</feature>
<feature type="compositionally biased region" description="Polar residues" evidence="1">
    <location>
        <begin position="1"/>
        <end position="12"/>
    </location>
</feature>
<gene>
    <name evidence="2" type="ORF">GPUH_LOCUS17696</name>
</gene>
<dbReference type="Proteomes" id="UP000271098">
    <property type="component" value="Unassembled WGS sequence"/>
</dbReference>
<protein>
    <submittedName>
        <fullName evidence="2">Uncharacterized protein</fullName>
    </submittedName>
</protein>
<evidence type="ECO:0000313" key="3">
    <source>
        <dbReference type="Proteomes" id="UP000271098"/>
    </source>
</evidence>
<proteinExistence type="predicted"/>
<reference evidence="2 3" key="1">
    <citation type="submission" date="2018-11" db="EMBL/GenBank/DDBJ databases">
        <authorList>
            <consortium name="Pathogen Informatics"/>
        </authorList>
    </citation>
    <scope>NUCLEOTIDE SEQUENCE [LARGE SCALE GENOMIC DNA]</scope>
</reference>
<evidence type="ECO:0000313" key="2">
    <source>
        <dbReference type="EMBL" id="VDN30287.1"/>
    </source>
</evidence>
<feature type="compositionally biased region" description="Basic and acidic residues" evidence="1">
    <location>
        <begin position="20"/>
        <end position="31"/>
    </location>
</feature>
<sequence>MPIRAQPSQSANMLPMIMHRKQDRDRQKRKC</sequence>
<accession>A0A3P7N766</accession>
<name>A0A3P7N766_9BILA</name>
<evidence type="ECO:0000256" key="1">
    <source>
        <dbReference type="SAM" id="MobiDB-lite"/>
    </source>
</evidence>
<dbReference type="AlphaFoldDB" id="A0A3P7N766"/>
<keyword evidence="3" id="KW-1185">Reference proteome</keyword>
<dbReference type="EMBL" id="UYRT01085556">
    <property type="protein sequence ID" value="VDN30287.1"/>
    <property type="molecule type" value="Genomic_DNA"/>
</dbReference>